<evidence type="ECO:0000313" key="2">
    <source>
        <dbReference type="Proteomes" id="UP000019763"/>
    </source>
</evidence>
<keyword evidence="2" id="KW-1185">Reference proteome</keyword>
<dbReference type="AlphaFoldDB" id="A0A023BE65"/>
<proteinExistence type="predicted"/>
<gene>
    <name evidence="1" type="ORF">GNI_000240</name>
</gene>
<reference evidence="1" key="1">
    <citation type="submission" date="2013-12" db="EMBL/GenBank/DDBJ databases">
        <authorList>
            <person name="Omoto C.K."/>
            <person name="Sibley D."/>
            <person name="Venepally P."/>
            <person name="Hadjithomas M."/>
            <person name="Karamycheva S."/>
            <person name="Brunk B."/>
            <person name="Roos D."/>
            <person name="Caler E."/>
            <person name="Lorenzi H."/>
        </authorList>
    </citation>
    <scope>NUCLEOTIDE SEQUENCE</scope>
</reference>
<dbReference type="GeneID" id="22910295"/>
<dbReference type="VEuPathDB" id="CryptoDB:GNI_000240"/>
<sequence length="264" mass="31017">MLTTRRYTLERGEWDSRELQARLNSGYFNTEVLREEAVHKIAPERANDVIEELLLRWPMFSLEGSITSRMRFWFRTRGWFFSPASNGPYITDRELESLLLKKAAFLRVPLTEVPKAIRREQRRRRIREAAQVQGEAVNDSIPEFLVNRWGHKFQIATVDEARLRISPSCLVWAYDVKKYGWWSTVPKGIDPIGMSVFGLAKAVEGIRKLPYTLSASCYSCTEHDTRHRNGNGCERCESHWDLVEFWEWLRSRHFCEAREIQSDS</sequence>
<comment type="caution">
    <text evidence="1">The sequence shown here is derived from an EMBL/GenBank/DDBJ whole genome shotgun (WGS) entry which is preliminary data.</text>
</comment>
<protein>
    <submittedName>
        <fullName evidence="1">Uncharacterized protein</fullName>
    </submittedName>
</protein>
<dbReference type="EMBL" id="AFNH02000003">
    <property type="protein sequence ID" value="EZG89841.1"/>
    <property type="molecule type" value="Genomic_DNA"/>
</dbReference>
<dbReference type="RefSeq" id="XP_011128436.1">
    <property type="nucleotide sequence ID" value="XM_011130134.1"/>
</dbReference>
<feature type="non-terminal residue" evidence="1">
    <location>
        <position position="264"/>
    </location>
</feature>
<organism evidence="1 2">
    <name type="scientific">Gregarina niphandrodes</name>
    <name type="common">Septate eugregarine</name>
    <dbReference type="NCBI Taxonomy" id="110365"/>
    <lineage>
        <taxon>Eukaryota</taxon>
        <taxon>Sar</taxon>
        <taxon>Alveolata</taxon>
        <taxon>Apicomplexa</taxon>
        <taxon>Conoidasida</taxon>
        <taxon>Gregarinasina</taxon>
        <taxon>Eugregarinorida</taxon>
        <taxon>Gregarinidae</taxon>
        <taxon>Gregarina</taxon>
    </lineage>
</organism>
<accession>A0A023BE65</accession>
<name>A0A023BE65_GRENI</name>
<evidence type="ECO:0000313" key="1">
    <source>
        <dbReference type="EMBL" id="EZG89841.1"/>
    </source>
</evidence>
<dbReference type="Proteomes" id="UP000019763">
    <property type="component" value="Unassembled WGS sequence"/>
</dbReference>